<name>A0ABW2DKV7_9BACT</name>
<dbReference type="RefSeq" id="WP_161486676.1">
    <property type="nucleotide sequence ID" value="NZ_JBHSYQ010000003.1"/>
</dbReference>
<dbReference type="Proteomes" id="UP001596405">
    <property type="component" value="Unassembled WGS sequence"/>
</dbReference>
<accession>A0ABW2DKV7</accession>
<proteinExistence type="predicted"/>
<gene>
    <name evidence="1" type="ORF">ACFQHR_06765</name>
</gene>
<evidence type="ECO:0000313" key="1">
    <source>
        <dbReference type="EMBL" id="MFC6997319.1"/>
    </source>
</evidence>
<sequence length="58" mass="6476">MRSKSIGAVFVLALVAVVFFFWKANDHQECSTVSTTEIDSNGCTTVVETHVCHERFNI</sequence>
<organism evidence="1 2">
    <name type="scientific">Rufibacter roseus</name>
    <dbReference type="NCBI Taxonomy" id="1567108"/>
    <lineage>
        <taxon>Bacteria</taxon>
        <taxon>Pseudomonadati</taxon>
        <taxon>Bacteroidota</taxon>
        <taxon>Cytophagia</taxon>
        <taxon>Cytophagales</taxon>
        <taxon>Hymenobacteraceae</taxon>
        <taxon>Rufibacter</taxon>
    </lineage>
</organism>
<reference evidence="2" key="1">
    <citation type="journal article" date="2019" name="Int. J. Syst. Evol. Microbiol.">
        <title>The Global Catalogue of Microorganisms (GCM) 10K type strain sequencing project: providing services to taxonomists for standard genome sequencing and annotation.</title>
        <authorList>
            <consortium name="The Broad Institute Genomics Platform"/>
            <consortium name="The Broad Institute Genome Sequencing Center for Infectious Disease"/>
            <person name="Wu L."/>
            <person name="Ma J."/>
        </authorList>
    </citation>
    <scope>NUCLEOTIDE SEQUENCE [LARGE SCALE GENOMIC DNA]</scope>
    <source>
        <strain evidence="2">CGMCC 4.7393</strain>
    </source>
</reference>
<keyword evidence="2" id="KW-1185">Reference proteome</keyword>
<evidence type="ECO:0000313" key="2">
    <source>
        <dbReference type="Proteomes" id="UP001596405"/>
    </source>
</evidence>
<protein>
    <submittedName>
        <fullName evidence="1">Uncharacterized protein</fullName>
    </submittedName>
</protein>
<dbReference type="EMBL" id="JBHSYQ010000003">
    <property type="protein sequence ID" value="MFC6997319.1"/>
    <property type="molecule type" value="Genomic_DNA"/>
</dbReference>
<comment type="caution">
    <text evidence="1">The sequence shown here is derived from an EMBL/GenBank/DDBJ whole genome shotgun (WGS) entry which is preliminary data.</text>
</comment>